<feature type="transmembrane region" description="Helical" evidence="1">
    <location>
        <begin position="20"/>
        <end position="40"/>
    </location>
</feature>
<reference evidence="2 3" key="2">
    <citation type="journal article" date="2017" name="Int. J. Syst. Evol. Microbiol.">
        <title>Pseudomonas furukawaii sp. nov., a polychlorinated biphenyl-degrading bacterium isolated from biphenyl-contaminated soil in Japan.</title>
        <authorList>
            <person name="Kimura N."/>
            <person name="Watanabe T."/>
            <person name="Suenaga H."/>
            <person name="Fujihara H."/>
            <person name="Futagami T."/>
            <person name="Goto M."/>
            <person name="Hanada S."/>
            <person name="Hirose J."/>
        </authorList>
    </citation>
    <scope>NUCLEOTIDE SEQUENCE [LARGE SCALE GENOMIC DNA]</scope>
    <source>
        <strain evidence="3">DSM 10086 / NBRC 110670 / KF707</strain>
    </source>
</reference>
<organism evidence="2 3">
    <name type="scientific">Metapseudomonas furukawaii</name>
    <name type="common">Pseudomonas furukawaii</name>
    <dbReference type="NCBI Taxonomy" id="1149133"/>
    <lineage>
        <taxon>Bacteria</taxon>
        <taxon>Pseudomonadati</taxon>
        <taxon>Pseudomonadota</taxon>
        <taxon>Gammaproteobacteria</taxon>
        <taxon>Pseudomonadales</taxon>
        <taxon>Pseudomonadaceae</taxon>
        <taxon>Metapseudomonas</taxon>
    </lineage>
</organism>
<evidence type="ECO:0000256" key="1">
    <source>
        <dbReference type="SAM" id="Phobius"/>
    </source>
</evidence>
<gene>
    <name evidence="2" type="ORF">KF707C_49860</name>
</gene>
<dbReference type="Proteomes" id="UP000218554">
    <property type="component" value="Chromosome"/>
</dbReference>
<name>A0AAD1C6E3_METFU</name>
<evidence type="ECO:0000313" key="3">
    <source>
        <dbReference type="Proteomes" id="UP000218554"/>
    </source>
</evidence>
<keyword evidence="3" id="KW-1185">Reference proteome</keyword>
<dbReference type="InterPro" id="IPR014717">
    <property type="entry name" value="Transl_elong_EF1B/ribsomal_bS6"/>
</dbReference>
<keyword evidence="1" id="KW-1133">Transmembrane helix</keyword>
<evidence type="ECO:0000313" key="2">
    <source>
        <dbReference type="EMBL" id="BAU76674.1"/>
    </source>
</evidence>
<reference evidence="3" key="1">
    <citation type="submission" date="2015-05" db="EMBL/GenBank/DDBJ databases">
        <title>Draft genome sequencing of a biphenyl-degrading bacterium, Pseudomonas balearica KF707 (=NBRC110670).</title>
        <authorList>
            <person name="Kimura N."/>
            <person name="Hirose J."/>
            <person name="Watanabe T."/>
            <person name="Suenaga H."/>
            <person name="Fujihara H."/>
            <person name="Noguchi M."/>
            <person name="Hashimoto M."/>
            <person name="Shimodaira J."/>
            <person name="Tsuchikane K."/>
            <person name="Hosoyama A."/>
            <person name="Yamazoe A."/>
            <person name="Fujita N."/>
            <person name="Furukawa K."/>
        </authorList>
    </citation>
    <scope>NUCLEOTIDE SEQUENCE [LARGE SCALE GENOMIC DNA]</scope>
    <source>
        <strain evidence="3">DSM 10086 / NBRC 110670 / KF707</strain>
    </source>
</reference>
<dbReference type="AlphaFoldDB" id="A0AAD1C6E3"/>
<dbReference type="Gene3D" id="3.30.70.60">
    <property type="match status" value="1"/>
</dbReference>
<dbReference type="KEGG" id="pfuw:KF707C_49860"/>
<protein>
    <submittedName>
        <fullName evidence="2">Predicted secretion system X transmembrane protein 2</fullName>
    </submittedName>
</protein>
<sequence>MRVPRLVLLEQARRLGWPGLAGAILLALALGHLLLGLLPGRQDLTASERRLAADRAQLAAAVTPGRTAGPVSSGQLDELRRSLPAQLDATGAFDRLYTLAQQEGITLARAEYALGLDPKTRLARYQVLLPVRGSYPQLRRFLHGLQAQLPAMALEEVDLQRKQIADSQLEGRIRMTLYLAR</sequence>
<keyword evidence="1" id="KW-0472">Membrane</keyword>
<dbReference type="RefSeq" id="WP_003451940.1">
    <property type="nucleotide sequence ID" value="NZ_AJMR01000147.1"/>
</dbReference>
<dbReference type="EMBL" id="AP014862">
    <property type="protein sequence ID" value="BAU76674.1"/>
    <property type="molecule type" value="Genomic_DNA"/>
</dbReference>
<keyword evidence="1 2" id="KW-0812">Transmembrane</keyword>
<dbReference type="Pfam" id="PF10741">
    <property type="entry name" value="T2SSM_b"/>
    <property type="match status" value="1"/>
</dbReference>
<accession>A0AAD1C6E3</accession>
<proteinExistence type="predicted"/>
<dbReference type="InterPro" id="IPR034756">
    <property type="entry name" value="T2SSM_b"/>
</dbReference>